<keyword evidence="6" id="KW-0902">Two-component regulatory system</keyword>
<accession>A0ABW5XRH0</accession>
<dbReference type="InterPro" id="IPR013655">
    <property type="entry name" value="PAS_fold_3"/>
</dbReference>
<dbReference type="Gene3D" id="1.10.287.130">
    <property type="match status" value="1"/>
</dbReference>
<dbReference type="Proteomes" id="UP001597601">
    <property type="component" value="Unassembled WGS sequence"/>
</dbReference>
<dbReference type="InterPro" id="IPR000700">
    <property type="entry name" value="PAS-assoc_C"/>
</dbReference>
<keyword evidence="11" id="KW-0067">ATP-binding</keyword>
<dbReference type="EC" id="2.7.13.3" evidence="2"/>
<evidence type="ECO:0000256" key="3">
    <source>
        <dbReference type="ARBA" id="ARBA00022553"/>
    </source>
</evidence>
<keyword evidence="12" id="KW-1185">Reference proteome</keyword>
<dbReference type="PANTHER" id="PTHR45453:SF1">
    <property type="entry name" value="PHOSPHATE REGULON SENSOR PROTEIN PHOR"/>
    <property type="match status" value="1"/>
</dbReference>
<dbReference type="InterPro" id="IPR000014">
    <property type="entry name" value="PAS"/>
</dbReference>
<dbReference type="CDD" id="cd00130">
    <property type="entry name" value="PAS"/>
    <property type="match status" value="1"/>
</dbReference>
<dbReference type="EMBL" id="JBHUON010000008">
    <property type="protein sequence ID" value="MFD2864797.1"/>
    <property type="molecule type" value="Genomic_DNA"/>
</dbReference>
<evidence type="ECO:0000256" key="6">
    <source>
        <dbReference type="ARBA" id="ARBA00023012"/>
    </source>
</evidence>
<dbReference type="Pfam" id="PF00512">
    <property type="entry name" value="HisKA"/>
    <property type="match status" value="1"/>
</dbReference>
<dbReference type="PANTHER" id="PTHR45453">
    <property type="entry name" value="PHOSPHATE REGULON SENSOR PROTEIN PHOR"/>
    <property type="match status" value="1"/>
</dbReference>
<dbReference type="SMART" id="SM00388">
    <property type="entry name" value="HisKA"/>
    <property type="match status" value="1"/>
</dbReference>
<dbReference type="RefSeq" id="WP_377125925.1">
    <property type="nucleotide sequence ID" value="NZ_JBHUON010000008.1"/>
</dbReference>
<dbReference type="InterPro" id="IPR004358">
    <property type="entry name" value="Sig_transdc_His_kin-like_C"/>
</dbReference>
<comment type="caution">
    <text evidence="11">The sequence shown here is derived from an EMBL/GenBank/DDBJ whole genome shotgun (WGS) entry which is preliminary data.</text>
</comment>
<dbReference type="Pfam" id="PF08447">
    <property type="entry name" value="PAS_3"/>
    <property type="match status" value="1"/>
</dbReference>
<evidence type="ECO:0000259" key="10">
    <source>
        <dbReference type="PROSITE" id="PS50113"/>
    </source>
</evidence>
<feature type="domain" description="Histidine kinase" evidence="8">
    <location>
        <begin position="306"/>
        <end position="520"/>
    </location>
</feature>
<keyword evidence="11" id="KW-0547">Nucleotide-binding</keyword>
<dbReference type="Gene3D" id="3.30.450.20">
    <property type="entry name" value="PAS domain"/>
    <property type="match status" value="2"/>
</dbReference>
<sequence>MPIGILQDPIFKALFNSPVPRIIVHADAPVFTIVISNDAHKVATNLVGKEISGKSVWETFDPTEAGGNGGKLLLDALTKAQTTNQTILMQPFRYDMGAIDGNGMVEKWWQLEITPIGGDAHKPSFLLTTTNDITSHVIKEREIEEARLVLQEVNSSLEAKVAERTSELARAYEQVSLSKHAAQLGTFDLDLIKGTMEWDSRCRELFGISHEQEVTYDHDFLTGLHPDDKERVVELISNLFDASKSNGDYDVEYRTVGVIDAKLRWVRAKGKVYFNLAGQPQRFIGSVLDITDRKTEEQLRNGFISMASHELKTPLTSLQGYIQLLKKKQGTQVDEFTRSALLNSEKQILKMSGIINGFLNMARLESGKFELNLQRTELRQLIESTIADFRVLNAGVEIVLEDANAIYIDLDKEKIEHVLVNLMSNAVKYSKKGMPVTITYVYDNASVTVRVKDQGFGIPKNEIDKVFDRFYRSEDVREHHISGFGIGLYLCYEIINLHNGTVDVVSIPGKGSTFSFTLPF</sequence>
<dbReference type="CDD" id="cd00075">
    <property type="entry name" value="HATPase"/>
    <property type="match status" value="1"/>
</dbReference>
<dbReference type="InterPro" id="IPR005467">
    <property type="entry name" value="His_kinase_dom"/>
</dbReference>
<dbReference type="CDD" id="cd00082">
    <property type="entry name" value="HisKA"/>
    <property type="match status" value="1"/>
</dbReference>
<dbReference type="PROSITE" id="PS50112">
    <property type="entry name" value="PAS"/>
    <property type="match status" value="1"/>
</dbReference>
<dbReference type="InterPro" id="IPR050351">
    <property type="entry name" value="BphY/WalK/GraS-like"/>
</dbReference>
<evidence type="ECO:0000256" key="5">
    <source>
        <dbReference type="ARBA" id="ARBA00022777"/>
    </source>
</evidence>
<dbReference type="SUPFAM" id="SSF55785">
    <property type="entry name" value="PYP-like sensor domain (PAS domain)"/>
    <property type="match status" value="1"/>
</dbReference>
<evidence type="ECO:0000256" key="7">
    <source>
        <dbReference type="ARBA" id="ARBA00023136"/>
    </source>
</evidence>
<evidence type="ECO:0000313" key="11">
    <source>
        <dbReference type="EMBL" id="MFD2864797.1"/>
    </source>
</evidence>
<dbReference type="SMART" id="SM00387">
    <property type="entry name" value="HATPase_c"/>
    <property type="match status" value="1"/>
</dbReference>
<dbReference type="Gene3D" id="3.30.565.10">
    <property type="entry name" value="Histidine kinase-like ATPase, C-terminal domain"/>
    <property type="match status" value="1"/>
</dbReference>
<gene>
    <name evidence="11" type="ORF">ACFSYC_08875</name>
</gene>
<dbReference type="InterPro" id="IPR036890">
    <property type="entry name" value="HATPase_C_sf"/>
</dbReference>
<dbReference type="PROSITE" id="PS50113">
    <property type="entry name" value="PAC"/>
    <property type="match status" value="1"/>
</dbReference>
<proteinExistence type="predicted"/>
<evidence type="ECO:0000256" key="2">
    <source>
        <dbReference type="ARBA" id="ARBA00012438"/>
    </source>
</evidence>
<dbReference type="InterPro" id="IPR003594">
    <property type="entry name" value="HATPase_dom"/>
</dbReference>
<evidence type="ECO:0000259" key="9">
    <source>
        <dbReference type="PROSITE" id="PS50112"/>
    </source>
</evidence>
<dbReference type="SUPFAM" id="SSF47384">
    <property type="entry name" value="Homodimeric domain of signal transducing histidine kinase"/>
    <property type="match status" value="1"/>
</dbReference>
<keyword evidence="4" id="KW-0808">Transferase</keyword>
<comment type="catalytic activity">
    <reaction evidence="1">
        <text>ATP + protein L-histidine = ADP + protein N-phospho-L-histidine.</text>
        <dbReference type="EC" id="2.7.13.3"/>
    </reaction>
</comment>
<dbReference type="NCBIfam" id="TIGR00229">
    <property type="entry name" value="sensory_box"/>
    <property type="match status" value="1"/>
</dbReference>
<dbReference type="Pfam" id="PF02518">
    <property type="entry name" value="HATPase_c"/>
    <property type="match status" value="1"/>
</dbReference>
<dbReference type="PRINTS" id="PR00344">
    <property type="entry name" value="BCTRLSENSOR"/>
</dbReference>
<name>A0ABW5XRH0_9SPHI</name>
<keyword evidence="5" id="KW-0418">Kinase</keyword>
<dbReference type="PROSITE" id="PS50109">
    <property type="entry name" value="HIS_KIN"/>
    <property type="match status" value="1"/>
</dbReference>
<evidence type="ECO:0000313" key="12">
    <source>
        <dbReference type="Proteomes" id="UP001597601"/>
    </source>
</evidence>
<evidence type="ECO:0000256" key="1">
    <source>
        <dbReference type="ARBA" id="ARBA00000085"/>
    </source>
</evidence>
<organism evidence="11 12">
    <name type="scientific">Mucilaginibacter antarcticus</name>
    <dbReference type="NCBI Taxonomy" id="1855725"/>
    <lineage>
        <taxon>Bacteria</taxon>
        <taxon>Pseudomonadati</taxon>
        <taxon>Bacteroidota</taxon>
        <taxon>Sphingobacteriia</taxon>
        <taxon>Sphingobacteriales</taxon>
        <taxon>Sphingobacteriaceae</taxon>
        <taxon>Mucilaginibacter</taxon>
    </lineage>
</organism>
<keyword evidence="7" id="KW-0472">Membrane</keyword>
<evidence type="ECO:0000259" key="8">
    <source>
        <dbReference type="PROSITE" id="PS50109"/>
    </source>
</evidence>
<protein>
    <recommendedName>
        <fullName evidence="2">histidine kinase</fullName>
        <ecNumber evidence="2">2.7.13.3</ecNumber>
    </recommendedName>
</protein>
<reference evidence="12" key="1">
    <citation type="journal article" date="2019" name="Int. J. Syst. Evol. Microbiol.">
        <title>The Global Catalogue of Microorganisms (GCM) 10K type strain sequencing project: providing services to taxonomists for standard genome sequencing and annotation.</title>
        <authorList>
            <consortium name="The Broad Institute Genomics Platform"/>
            <consortium name="The Broad Institute Genome Sequencing Center for Infectious Disease"/>
            <person name="Wu L."/>
            <person name="Ma J."/>
        </authorList>
    </citation>
    <scope>NUCLEOTIDE SEQUENCE [LARGE SCALE GENOMIC DNA]</scope>
    <source>
        <strain evidence="12">KCTC 52232</strain>
    </source>
</reference>
<dbReference type="Gene3D" id="2.10.70.100">
    <property type="match status" value="1"/>
</dbReference>
<dbReference type="SUPFAM" id="SSF55874">
    <property type="entry name" value="ATPase domain of HSP90 chaperone/DNA topoisomerase II/histidine kinase"/>
    <property type="match status" value="1"/>
</dbReference>
<dbReference type="InterPro" id="IPR036097">
    <property type="entry name" value="HisK_dim/P_sf"/>
</dbReference>
<dbReference type="InterPro" id="IPR003661">
    <property type="entry name" value="HisK_dim/P_dom"/>
</dbReference>
<feature type="domain" description="PAC" evidence="10">
    <location>
        <begin position="249"/>
        <end position="302"/>
    </location>
</feature>
<feature type="domain" description="PAS" evidence="9">
    <location>
        <begin position="164"/>
        <end position="243"/>
    </location>
</feature>
<dbReference type="GO" id="GO:0005524">
    <property type="term" value="F:ATP binding"/>
    <property type="evidence" value="ECO:0007669"/>
    <property type="project" value="UniProtKB-KW"/>
</dbReference>
<keyword evidence="3" id="KW-0597">Phosphoprotein</keyword>
<evidence type="ECO:0000256" key="4">
    <source>
        <dbReference type="ARBA" id="ARBA00022679"/>
    </source>
</evidence>
<dbReference type="InterPro" id="IPR035965">
    <property type="entry name" value="PAS-like_dom_sf"/>
</dbReference>